<dbReference type="GO" id="GO:0046872">
    <property type="term" value="F:metal ion binding"/>
    <property type="evidence" value="ECO:0007669"/>
    <property type="project" value="UniProtKB-KW"/>
</dbReference>
<feature type="binding site" evidence="5">
    <location>
        <position position="72"/>
    </location>
    <ligand>
        <name>GTP</name>
        <dbReference type="ChEBI" id="CHEBI:37565"/>
    </ligand>
</feature>
<dbReference type="AlphaFoldDB" id="A0A0P5UN74"/>
<dbReference type="InterPro" id="IPR027417">
    <property type="entry name" value="P-loop_NTPase"/>
</dbReference>
<dbReference type="SMART" id="SM00177">
    <property type="entry name" value="ARF"/>
    <property type="match status" value="1"/>
</dbReference>
<sequence length="191" mass="21438">MKFWDSFLTWLKIKKKQANVLIVGLDNSGKSTVVQHLQSRGKRSEVTVPTIGFNVEKFQNAGLTLTAFDMSGQSKYRPLWERYYNDCHGVIFVIDSSDTMRMAVACNELQLMIQHPEMVKNRSTTLGVPILILANKSDLDSAIPIGQVRAELRLDDIETHPIHLEASNALTGVGLHAGLQWLSEQIIKSNF</sequence>
<dbReference type="Pfam" id="PF00025">
    <property type="entry name" value="Arf"/>
    <property type="match status" value="1"/>
</dbReference>
<evidence type="ECO:0000313" key="9">
    <source>
        <dbReference type="Proteomes" id="UP000076858"/>
    </source>
</evidence>
<evidence type="ECO:0000256" key="3">
    <source>
        <dbReference type="ARBA" id="ARBA00022741"/>
    </source>
</evidence>
<evidence type="ECO:0000256" key="7">
    <source>
        <dbReference type="RuleBase" id="RU003925"/>
    </source>
</evidence>
<dbReference type="GO" id="GO:0003924">
    <property type="term" value="F:GTPase activity"/>
    <property type="evidence" value="ECO:0007669"/>
    <property type="project" value="InterPro"/>
</dbReference>
<feature type="binding site" evidence="5">
    <location>
        <begin position="135"/>
        <end position="138"/>
    </location>
    <ligand>
        <name>GTP</name>
        <dbReference type="ChEBI" id="CHEBI:37565"/>
    </ligand>
</feature>
<dbReference type="Proteomes" id="UP000076858">
    <property type="component" value="Unassembled WGS sequence"/>
</dbReference>
<evidence type="ECO:0000256" key="4">
    <source>
        <dbReference type="ARBA" id="ARBA00023134"/>
    </source>
</evidence>
<dbReference type="GO" id="GO:0051649">
    <property type="term" value="P:establishment of localization in cell"/>
    <property type="evidence" value="ECO:0007669"/>
    <property type="project" value="UniProtKB-ARBA"/>
</dbReference>
<dbReference type="STRING" id="35525.A0A0P5UN74"/>
<dbReference type="SUPFAM" id="SSF52540">
    <property type="entry name" value="P-loop containing nucleoside triphosphate hydrolases"/>
    <property type="match status" value="1"/>
</dbReference>
<keyword evidence="9" id="KW-1185">Reference proteome</keyword>
<evidence type="ECO:0000313" key="8">
    <source>
        <dbReference type="EMBL" id="KZS11154.1"/>
    </source>
</evidence>
<dbReference type="InterPro" id="IPR024156">
    <property type="entry name" value="Small_GTPase_ARF"/>
</dbReference>
<dbReference type="PANTHER" id="PTHR11711">
    <property type="entry name" value="ADP RIBOSYLATION FACTOR-RELATED"/>
    <property type="match status" value="1"/>
</dbReference>
<keyword evidence="6" id="KW-0460">Magnesium</keyword>
<comment type="similarity">
    <text evidence="1 7">Belongs to the small GTPase superfamily. Arf family.</text>
</comment>
<keyword evidence="6" id="KW-0479">Metal-binding</keyword>
<comment type="caution">
    <text evidence="8">The sequence shown here is derived from an EMBL/GenBank/DDBJ whole genome shotgun (WGS) entry which is preliminary data.</text>
</comment>
<feature type="binding site" evidence="5">
    <location>
        <begin position="24"/>
        <end position="31"/>
    </location>
    <ligand>
        <name>GTP</name>
        <dbReference type="ChEBI" id="CHEBI:37565"/>
    </ligand>
</feature>
<protein>
    <recommendedName>
        <fullName evidence="2">ADP-ribosylation factor-like protein 6</fullName>
    </recommendedName>
</protein>
<keyword evidence="4 5" id="KW-0342">GTP-binding</keyword>
<dbReference type="FunFam" id="3.40.50.300:FF:001166">
    <property type="entry name" value="ADP-ribosylation factor D"/>
    <property type="match status" value="1"/>
</dbReference>
<reference evidence="8 9" key="1">
    <citation type="submission" date="2016-03" db="EMBL/GenBank/DDBJ databases">
        <title>EvidentialGene: Evidence-directed Construction of Genes on Genomes.</title>
        <authorList>
            <person name="Gilbert D.G."/>
            <person name="Choi J.-H."/>
            <person name="Mockaitis K."/>
            <person name="Colbourne J."/>
            <person name="Pfrender M."/>
        </authorList>
    </citation>
    <scope>NUCLEOTIDE SEQUENCE [LARGE SCALE GENOMIC DNA]</scope>
    <source>
        <strain evidence="8 9">Xinb3</strain>
        <tissue evidence="8">Complete organism</tissue>
    </source>
</reference>
<name>A0A0P5UN74_9CRUS</name>
<feature type="binding site" evidence="6">
    <location>
        <position position="50"/>
    </location>
    <ligand>
        <name>Mg(2+)</name>
        <dbReference type="ChEBI" id="CHEBI:18420"/>
    </ligand>
</feature>
<dbReference type="OrthoDB" id="442317at2759"/>
<dbReference type="PRINTS" id="PR00328">
    <property type="entry name" value="SAR1GTPBP"/>
</dbReference>
<evidence type="ECO:0000256" key="2">
    <source>
        <dbReference type="ARBA" id="ARBA00019766"/>
    </source>
</evidence>
<evidence type="ECO:0000256" key="5">
    <source>
        <dbReference type="PIRSR" id="PIRSR606689-1"/>
    </source>
</evidence>
<gene>
    <name evidence="8" type="ORF">APZ42_023881</name>
</gene>
<evidence type="ECO:0000256" key="1">
    <source>
        <dbReference type="ARBA" id="ARBA00010290"/>
    </source>
</evidence>
<dbReference type="PROSITE" id="PS51417">
    <property type="entry name" value="ARF"/>
    <property type="match status" value="1"/>
</dbReference>
<evidence type="ECO:0000256" key="6">
    <source>
        <dbReference type="PIRSR" id="PIRSR606689-2"/>
    </source>
</evidence>
<dbReference type="NCBIfam" id="TIGR00231">
    <property type="entry name" value="small_GTP"/>
    <property type="match status" value="1"/>
</dbReference>
<dbReference type="GO" id="GO:0005525">
    <property type="term" value="F:GTP binding"/>
    <property type="evidence" value="ECO:0007669"/>
    <property type="project" value="UniProtKB-KW"/>
</dbReference>
<dbReference type="EMBL" id="LRGB01001581">
    <property type="protein sequence ID" value="KZS11154.1"/>
    <property type="molecule type" value="Genomic_DNA"/>
</dbReference>
<dbReference type="Gene3D" id="3.40.50.300">
    <property type="entry name" value="P-loop containing nucleotide triphosphate hydrolases"/>
    <property type="match status" value="1"/>
</dbReference>
<dbReference type="InterPro" id="IPR005225">
    <property type="entry name" value="Small_GTP-bd"/>
</dbReference>
<dbReference type="GO" id="GO:0016192">
    <property type="term" value="P:vesicle-mediated transport"/>
    <property type="evidence" value="ECO:0007669"/>
    <property type="project" value="UniProtKB-ARBA"/>
</dbReference>
<accession>A0A0P5UN74</accession>
<proteinExistence type="inferred from homology"/>
<organism evidence="8 9">
    <name type="scientific">Daphnia magna</name>
    <dbReference type="NCBI Taxonomy" id="35525"/>
    <lineage>
        <taxon>Eukaryota</taxon>
        <taxon>Metazoa</taxon>
        <taxon>Ecdysozoa</taxon>
        <taxon>Arthropoda</taxon>
        <taxon>Crustacea</taxon>
        <taxon>Branchiopoda</taxon>
        <taxon>Diplostraca</taxon>
        <taxon>Cladocera</taxon>
        <taxon>Anomopoda</taxon>
        <taxon>Daphniidae</taxon>
        <taxon>Daphnia</taxon>
    </lineage>
</organism>
<keyword evidence="3 5" id="KW-0547">Nucleotide-binding</keyword>
<feature type="binding site" evidence="6">
    <location>
        <position position="31"/>
    </location>
    <ligand>
        <name>Mg(2+)</name>
        <dbReference type="ChEBI" id="CHEBI:18420"/>
    </ligand>
</feature>
<dbReference type="InterPro" id="IPR006689">
    <property type="entry name" value="Small_GTPase_ARF/SAR"/>
</dbReference>
<dbReference type="SMART" id="SM00178">
    <property type="entry name" value="SAR"/>
    <property type="match status" value="1"/>
</dbReference>